<protein>
    <submittedName>
        <fullName evidence="1">Uncharacterized protein</fullName>
    </submittedName>
</protein>
<evidence type="ECO:0000313" key="1">
    <source>
        <dbReference type="EMBL" id="GMT14310.1"/>
    </source>
</evidence>
<name>A0AAV5V8S6_9BILA</name>
<keyword evidence="2" id="KW-1185">Reference proteome</keyword>
<evidence type="ECO:0000313" key="2">
    <source>
        <dbReference type="Proteomes" id="UP001432322"/>
    </source>
</evidence>
<proteinExistence type="predicted"/>
<sequence length="433" mass="46607">LVLLILGDEIVHVALSLGELHLVHTLSGVPMEESLAAEHGCELLGDSLEELLDGSRVTNEGSSHLKSSGRDIAHCRLNVVGDPVDEVRRVLVLDGHHLVIDLTHRHASTEHGSHSKVTSVTRVASSHHVLSVEHLLGQLSNSRSSIRLCSLGGQGSESRHEKVKTREGNHVDGQLAEISIELTRESQAGRNSRHGHRHEMVEVSVGRVGQLESTEANVVQCLVINAESLVGVLNKLVDRKRRVIGLNDSIRNLKRGDDGERAHDSIGVLLADLGYQESSHSRSSSTSERMSELEALKAIASLSLLSDHIEDLIDELSAFSVVSLGPVVSGATLSEDEVVRTEDLSVGSRADRIHSSGLEIDENCTGNVLSSVRLIVVNVYSLKLEIRVSSILSIGLDSMLVGNNLPELRSNLISALAGLNVDNLAHSEVSEGF</sequence>
<dbReference type="Proteomes" id="UP001432322">
    <property type="component" value="Unassembled WGS sequence"/>
</dbReference>
<comment type="caution">
    <text evidence="1">The sequence shown here is derived from an EMBL/GenBank/DDBJ whole genome shotgun (WGS) entry which is preliminary data.</text>
</comment>
<accession>A0AAV5V8S6</accession>
<feature type="non-terminal residue" evidence="1">
    <location>
        <position position="1"/>
    </location>
</feature>
<organism evidence="1 2">
    <name type="scientific">Pristionchus fissidentatus</name>
    <dbReference type="NCBI Taxonomy" id="1538716"/>
    <lineage>
        <taxon>Eukaryota</taxon>
        <taxon>Metazoa</taxon>
        <taxon>Ecdysozoa</taxon>
        <taxon>Nematoda</taxon>
        <taxon>Chromadorea</taxon>
        <taxon>Rhabditida</taxon>
        <taxon>Rhabditina</taxon>
        <taxon>Diplogasteromorpha</taxon>
        <taxon>Diplogasteroidea</taxon>
        <taxon>Neodiplogasteridae</taxon>
        <taxon>Pristionchus</taxon>
    </lineage>
</organism>
<dbReference type="PANTHER" id="PTHR36527:SF3">
    <property type="entry name" value="OS01G0282866 PROTEIN"/>
    <property type="match status" value="1"/>
</dbReference>
<dbReference type="AlphaFoldDB" id="A0AAV5V8S6"/>
<reference evidence="1" key="1">
    <citation type="submission" date="2023-10" db="EMBL/GenBank/DDBJ databases">
        <title>Genome assembly of Pristionchus species.</title>
        <authorList>
            <person name="Yoshida K."/>
            <person name="Sommer R.J."/>
        </authorList>
    </citation>
    <scope>NUCLEOTIDE SEQUENCE</scope>
    <source>
        <strain evidence="1">RS5133</strain>
    </source>
</reference>
<feature type="non-terminal residue" evidence="1">
    <location>
        <position position="433"/>
    </location>
</feature>
<dbReference type="PANTHER" id="PTHR36527">
    <property type="entry name" value="OS01G0282866 PROTEIN"/>
    <property type="match status" value="1"/>
</dbReference>
<gene>
    <name evidence="1" type="ORF">PFISCL1PPCAC_5608</name>
</gene>
<dbReference type="EMBL" id="BTSY01000002">
    <property type="protein sequence ID" value="GMT14310.1"/>
    <property type="molecule type" value="Genomic_DNA"/>
</dbReference>